<feature type="region of interest" description="Disordered" evidence="1">
    <location>
        <begin position="38"/>
        <end position="62"/>
    </location>
</feature>
<name>A0A915HRA0_ROMCU</name>
<protein>
    <submittedName>
        <fullName evidence="3">Uncharacterized protein</fullName>
    </submittedName>
</protein>
<organism evidence="2 3">
    <name type="scientific">Romanomermis culicivorax</name>
    <name type="common">Nematode worm</name>
    <dbReference type="NCBI Taxonomy" id="13658"/>
    <lineage>
        <taxon>Eukaryota</taxon>
        <taxon>Metazoa</taxon>
        <taxon>Ecdysozoa</taxon>
        <taxon>Nematoda</taxon>
        <taxon>Enoplea</taxon>
        <taxon>Dorylaimia</taxon>
        <taxon>Mermithida</taxon>
        <taxon>Mermithoidea</taxon>
        <taxon>Mermithidae</taxon>
        <taxon>Romanomermis</taxon>
    </lineage>
</organism>
<proteinExistence type="predicted"/>
<dbReference type="Proteomes" id="UP000887565">
    <property type="component" value="Unplaced"/>
</dbReference>
<evidence type="ECO:0000313" key="2">
    <source>
        <dbReference type="Proteomes" id="UP000887565"/>
    </source>
</evidence>
<feature type="compositionally biased region" description="Polar residues" evidence="1">
    <location>
        <begin position="42"/>
        <end position="62"/>
    </location>
</feature>
<reference evidence="3" key="1">
    <citation type="submission" date="2022-11" db="UniProtKB">
        <authorList>
            <consortium name="WormBaseParasite"/>
        </authorList>
    </citation>
    <scope>IDENTIFICATION</scope>
</reference>
<evidence type="ECO:0000313" key="3">
    <source>
        <dbReference type="WBParaSite" id="nRc.2.0.1.t04453-RA"/>
    </source>
</evidence>
<sequence>MTMPPPTLILPIQTGQGEKWMEMVQQHSRVLIPQRLPLAENPNHSTPSRVASSNIENLSVNTTENDLEKGGAFETSRHGGNAKALGVYKGTICMAKRCKKVGRITFGSSNKTIFSLLKTAS</sequence>
<dbReference type="AlphaFoldDB" id="A0A915HRA0"/>
<accession>A0A915HRA0</accession>
<evidence type="ECO:0000256" key="1">
    <source>
        <dbReference type="SAM" id="MobiDB-lite"/>
    </source>
</evidence>
<dbReference type="WBParaSite" id="nRc.2.0.1.t04453-RA">
    <property type="protein sequence ID" value="nRc.2.0.1.t04453-RA"/>
    <property type="gene ID" value="nRc.2.0.1.g04453"/>
</dbReference>
<keyword evidence="2" id="KW-1185">Reference proteome</keyword>